<evidence type="ECO:0000313" key="2">
    <source>
        <dbReference type="Proteomes" id="UP000614272"/>
    </source>
</evidence>
<dbReference type="Gene3D" id="3.10.450.620">
    <property type="entry name" value="JHP933, nucleotidyltransferase-like core domain"/>
    <property type="match status" value="1"/>
</dbReference>
<keyword evidence="2" id="KW-1185">Reference proteome</keyword>
<reference evidence="2" key="1">
    <citation type="journal article" date="2019" name="Int. J. Syst. Evol. Microbiol.">
        <title>The Global Catalogue of Microorganisms (GCM) 10K type strain sequencing project: providing services to taxonomists for standard genome sequencing and annotation.</title>
        <authorList>
            <consortium name="The Broad Institute Genomics Platform"/>
            <consortium name="The Broad Institute Genome Sequencing Center for Infectious Disease"/>
            <person name="Wu L."/>
            <person name="Ma J."/>
        </authorList>
    </citation>
    <scope>NUCLEOTIDE SEQUENCE [LARGE SCALE GENOMIC DNA]</scope>
    <source>
        <strain evidence="2">CGMCC 1.12923</strain>
    </source>
</reference>
<comment type="caution">
    <text evidence="1">The sequence shown here is derived from an EMBL/GenBank/DDBJ whole genome shotgun (WGS) entry which is preliminary data.</text>
</comment>
<accession>A0ABQ1QYY3</accession>
<dbReference type="InterPro" id="IPR014942">
    <property type="entry name" value="AbiEii"/>
</dbReference>
<protein>
    <recommendedName>
        <fullName evidence="3">Nucleotidyltransferase</fullName>
    </recommendedName>
</protein>
<dbReference type="EMBL" id="BMGJ01000001">
    <property type="protein sequence ID" value="GGD51592.1"/>
    <property type="molecule type" value="Genomic_DNA"/>
</dbReference>
<proteinExistence type="predicted"/>
<gene>
    <name evidence="1" type="ORF">GCM10011357_04400</name>
</gene>
<organism evidence="1 2">
    <name type="scientific">Lacimicrobium alkaliphilum</name>
    <dbReference type="NCBI Taxonomy" id="1526571"/>
    <lineage>
        <taxon>Bacteria</taxon>
        <taxon>Pseudomonadati</taxon>
        <taxon>Pseudomonadota</taxon>
        <taxon>Gammaproteobacteria</taxon>
        <taxon>Alteromonadales</taxon>
        <taxon>Alteromonadaceae</taxon>
        <taxon>Lacimicrobium</taxon>
    </lineage>
</organism>
<evidence type="ECO:0000313" key="1">
    <source>
        <dbReference type="EMBL" id="GGD51592.1"/>
    </source>
</evidence>
<dbReference type="RefSeq" id="WP_099034632.1">
    <property type="nucleotide sequence ID" value="NZ_BMGJ01000001.1"/>
</dbReference>
<dbReference type="Pfam" id="PF08843">
    <property type="entry name" value="AbiEii"/>
    <property type="match status" value="1"/>
</dbReference>
<name>A0ABQ1QYY3_9ALTE</name>
<evidence type="ECO:0008006" key="3">
    <source>
        <dbReference type="Google" id="ProtNLM"/>
    </source>
</evidence>
<sequence>MREQYLRQVNLLLNVIPEVAKEKCFALHGGTAINLFVLDMPRLSVDIDLTHIPIQDRDESISAINDSLARVQANITALRPTIRITHKTDVCKLMVEEGDVQVKIEVNMIGRGVLGSTAPVQPLCDAAQEYFDAFCDIQVVPLSQLYGGKICAALDRQHPRDLFDVHLLLQEHSYSTEIKEGVIYALICSNRPTHEMLNPNHIDQRVAFDNQFNGMSDRPFTYEDMEAARSQLIRLVNGSLNDTDREFLLSVNRLVPNWSIYDFSHYPSVKWKLINLEKFKKSRPDDYHAHVEALQVQLKRSDL</sequence>
<dbReference type="Proteomes" id="UP000614272">
    <property type="component" value="Unassembled WGS sequence"/>
</dbReference>